<evidence type="ECO:0000313" key="1">
    <source>
        <dbReference type="EMBL" id="KAJ5088004.1"/>
    </source>
</evidence>
<dbReference type="Gene3D" id="3.80.10.10">
    <property type="entry name" value="Ribonuclease Inhibitor"/>
    <property type="match status" value="1"/>
</dbReference>
<evidence type="ECO:0000313" key="2">
    <source>
        <dbReference type="Proteomes" id="UP001149165"/>
    </source>
</evidence>
<keyword evidence="2" id="KW-1185">Reference proteome</keyword>
<accession>A0A9W9JZV4</accession>
<sequence>MDRLPYEILVEICLYLREPECPDGPHTDLSSLSQVNRFCYQVAVPILYQTLVIKFWDEESLQAAVLKVTEPESPQGRHFRRYARKLFIVGVLMTPHGFDRDTDIRWRLKPDGINSRINAARRAVTRESFLGYWLTSCRRPPDFFDSDDEEPYDTLTWYSSWAPVEHLIACLEPLNQLHFIMNSPFTSGLKQAILHHHPNCRVMIYGRQVIELSILGLEYQSWVEEYRSQHGHTLDIDILQLPALHQLSVAYLEPDPFTPVEHLEEMLRYVVTSPGLKHLSLCDLYSTFTYPPGTLKEKWHDFVDAHPFQQTSQLETLTTQGFQLDEGIIIFKFAAAGVLSNLRALDIAPFDPEGLAKAARLLPKLEKLFVRISAGQEGHEDFSKFAIALRAFRPVRYLSLCGFPWIDGLHEVIEHHGVSLKGLIIYRGCHHRDIEHVELKASDVYRLALNCPNLEELRLEIPRSLGSRTECDIYKAFRSLSNLRSLFLDLDIERKSYMESSLSDKQKLELRMKYYMNAATDEKLALGIWDLVNNEARCLQHLRVFPFARGSGRGEERLLRHLTHSFLITRYNFHNPGSPYIEEIRKGICKVPQGEEADWLRRYDGWDVQNDPLWTQTSLLPHEIWPPVPGKGDWRECWSSFPLHPDGNTV</sequence>
<dbReference type="OrthoDB" id="3945550at2759"/>
<dbReference type="InterPro" id="IPR032675">
    <property type="entry name" value="LRR_dom_sf"/>
</dbReference>
<dbReference type="CDD" id="cd09917">
    <property type="entry name" value="F-box_SF"/>
    <property type="match status" value="1"/>
</dbReference>
<reference evidence="1" key="2">
    <citation type="journal article" date="2023" name="IMA Fungus">
        <title>Comparative genomic study of the Penicillium genus elucidates a diverse pangenome and 15 lateral gene transfer events.</title>
        <authorList>
            <person name="Petersen C."/>
            <person name="Sorensen T."/>
            <person name="Nielsen M.R."/>
            <person name="Sondergaard T.E."/>
            <person name="Sorensen J.L."/>
            <person name="Fitzpatrick D.A."/>
            <person name="Frisvad J.C."/>
            <person name="Nielsen K.L."/>
        </authorList>
    </citation>
    <scope>NUCLEOTIDE SEQUENCE</scope>
    <source>
        <strain evidence="1">IBT 30069</strain>
    </source>
</reference>
<proteinExistence type="predicted"/>
<gene>
    <name evidence="1" type="ORF">N7456_011620</name>
</gene>
<evidence type="ECO:0008006" key="3">
    <source>
        <dbReference type="Google" id="ProtNLM"/>
    </source>
</evidence>
<dbReference type="AlphaFoldDB" id="A0A9W9JZV4"/>
<protein>
    <recommendedName>
        <fullName evidence="3">F-box domain-containing protein</fullName>
    </recommendedName>
</protein>
<comment type="caution">
    <text evidence="1">The sequence shown here is derived from an EMBL/GenBank/DDBJ whole genome shotgun (WGS) entry which is preliminary data.</text>
</comment>
<reference evidence="1" key="1">
    <citation type="submission" date="2022-11" db="EMBL/GenBank/DDBJ databases">
        <authorList>
            <person name="Petersen C."/>
        </authorList>
    </citation>
    <scope>NUCLEOTIDE SEQUENCE</scope>
    <source>
        <strain evidence="1">IBT 30069</strain>
    </source>
</reference>
<dbReference type="EMBL" id="JAPQKH010000007">
    <property type="protein sequence ID" value="KAJ5088004.1"/>
    <property type="molecule type" value="Genomic_DNA"/>
</dbReference>
<name>A0A9W9JZV4_9EURO</name>
<dbReference type="SUPFAM" id="SSF52047">
    <property type="entry name" value="RNI-like"/>
    <property type="match status" value="1"/>
</dbReference>
<dbReference type="Proteomes" id="UP001149165">
    <property type="component" value="Unassembled WGS sequence"/>
</dbReference>
<organism evidence="1 2">
    <name type="scientific">Penicillium angulare</name>
    <dbReference type="NCBI Taxonomy" id="116970"/>
    <lineage>
        <taxon>Eukaryota</taxon>
        <taxon>Fungi</taxon>
        <taxon>Dikarya</taxon>
        <taxon>Ascomycota</taxon>
        <taxon>Pezizomycotina</taxon>
        <taxon>Eurotiomycetes</taxon>
        <taxon>Eurotiomycetidae</taxon>
        <taxon>Eurotiales</taxon>
        <taxon>Aspergillaceae</taxon>
        <taxon>Penicillium</taxon>
    </lineage>
</organism>